<evidence type="ECO:0000259" key="3">
    <source>
        <dbReference type="Pfam" id="PF13837"/>
    </source>
</evidence>
<feature type="compositionally biased region" description="Basic and acidic residues" evidence="2">
    <location>
        <begin position="326"/>
        <end position="335"/>
    </location>
</feature>
<protein>
    <recommendedName>
        <fullName evidence="3">Myb/SANT-like DNA-binding domain-containing protein</fullName>
    </recommendedName>
</protein>
<feature type="coiled-coil region" evidence="1">
    <location>
        <begin position="266"/>
        <end position="297"/>
    </location>
</feature>
<evidence type="ECO:0000313" key="4">
    <source>
        <dbReference type="EMBL" id="KAK9706042.1"/>
    </source>
</evidence>
<dbReference type="InterPro" id="IPR044822">
    <property type="entry name" value="Myb_DNA-bind_4"/>
</dbReference>
<name>A0AAW1JP88_SAPOF</name>
<feature type="region of interest" description="Disordered" evidence="2">
    <location>
        <begin position="306"/>
        <end position="336"/>
    </location>
</feature>
<keyword evidence="5" id="KW-1185">Reference proteome</keyword>
<dbReference type="InterPro" id="IPR044823">
    <property type="entry name" value="ASIL1/2-like"/>
</dbReference>
<evidence type="ECO:0000313" key="5">
    <source>
        <dbReference type="Proteomes" id="UP001443914"/>
    </source>
</evidence>
<organism evidence="4 5">
    <name type="scientific">Saponaria officinalis</name>
    <name type="common">Common soapwort</name>
    <name type="synonym">Lychnis saponaria</name>
    <dbReference type="NCBI Taxonomy" id="3572"/>
    <lineage>
        <taxon>Eukaryota</taxon>
        <taxon>Viridiplantae</taxon>
        <taxon>Streptophyta</taxon>
        <taxon>Embryophyta</taxon>
        <taxon>Tracheophyta</taxon>
        <taxon>Spermatophyta</taxon>
        <taxon>Magnoliopsida</taxon>
        <taxon>eudicotyledons</taxon>
        <taxon>Gunneridae</taxon>
        <taxon>Pentapetalae</taxon>
        <taxon>Caryophyllales</taxon>
        <taxon>Caryophyllaceae</taxon>
        <taxon>Caryophylleae</taxon>
        <taxon>Saponaria</taxon>
    </lineage>
</organism>
<feature type="compositionally biased region" description="Basic residues" evidence="2">
    <location>
        <begin position="57"/>
        <end position="71"/>
    </location>
</feature>
<feature type="compositionally biased region" description="Basic and acidic residues" evidence="2">
    <location>
        <begin position="306"/>
        <end position="315"/>
    </location>
</feature>
<feature type="domain" description="Myb/SANT-like DNA-binding" evidence="3">
    <location>
        <begin position="90"/>
        <end position="175"/>
    </location>
</feature>
<reference evidence="4" key="1">
    <citation type="submission" date="2024-03" db="EMBL/GenBank/DDBJ databases">
        <title>WGS assembly of Saponaria officinalis var. Norfolk2.</title>
        <authorList>
            <person name="Jenkins J."/>
            <person name="Shu S."/>
            <person name="Grimwood J."/>
            <person name="Barry K."/>
            <person name="Goodstein D."/>
            <person name="Schmutz J."/>
            <person name="Leebens-Mack J."/>
            <person name="Osbourn A."/>
        </authorList>
    </citation>
    <scope>NUCLEOTIDE SEQUENCE [LARGE SCALE GENOMIC DNA]</scope>
    <source>
        <strain evidence="4">JIC</strain>
    </source>
</reference>
<gene>
    <name evidence="4" type="ORF">RND81_07G101000</name>
</gene>
<dbReference type="EMBL" id="JBDFQZ010000007">
    <property type="protein sequence ID" value="KAK9706042.1"/>
    <property type="molecule type" value="Genomic_DNA"/>
</dbReference>
<evidence type="ECO:0000256" key="2">
    <source>
        <dbReference type="SAM" id="MobiDB-lite"/>
    </source>
</evidence>
<dbReference type="GO" id="GO:0005634">
    <property type="term" value="C:nucleus"/>
    <property type="evidence" value="ECO:0007669"/>
    <property type="project" value="TreeGrafter"/>
</dbReference>
<dbReference type="PANTHER" id="PTHR31307:SF8">
    <property type="entry name" value="ALCOHOL DEHYDROGENASE TRANSCRIPTION FACTOR MYB_SANT-LIKE FAMILY PROTEIN"/>
    <property type="match status" value="1"/>
</dbReference>
<keyword evidence="1" id="KW-0175">Coiled coil</keyword>
<dbReference type="PANTHER" id="PTHR31307">
    <property type="entry name" value="TRIHELIX TRANSCRIPTION FACTOR ASIL2"/>
    <property type="match status" value="1"/>
</dbReference>
<accession>A0AAW1JP88</accession>
<feature type="region of interest" description="Disordered" evidence="2">
    <location>
        <begin position="216"/>
        <end position="254"/>
    </location>
</feature>
<proteinExistence type="predicted"/>
<dbReference type="Gene3D" id="1.10.10.60">
    <property type="entry name" value="Homeodomain-like"/>
    <property type="match status" value="1"/>
</dbReference>
<feature type="compositionally biased region" description="Acidic residues" evidence="2">
    <location>
        <begin position="37"/>
        <end position="52"/>
    </location>
</feature>
<evidence type="ECO:0000256" key="1">
    <source>
        <dbReference type="SAM" id="Coils"/>
    </source>
</evidence>
<feature type="region of interest" description="Disordered" evidence="2">
    <location>
        <begin position="1"/>
        <end position="71"/>
    </location>
</feature>
<comment type="caution">
    <text evidence="4">The sequence shown here is derived from an EMBL/GenBank/DDBJ whole genome shotgun (WGS) entry which is preliminary data.</text>
</comment>
<feature type="compositionally biased region" description="Acidic residues" evidence="2">
    <location>
        <begin position="230"/>
        <end position="249"/>
    </location>
</feature>
<dbReference type="Pfam" id="PF13837">
    <property type="entry name" value="Myb_DNA-bind_4"/>
    <property type="match status" value="1"/>
</dbReference>
<dbReference type="Proteomes" id="UP001443914">
    <property type="component" value="Unassembled WGS sequence"/>
</dbReference>
<sequence>MDRRTSFPYPLRSKPYPNFSGYEDDDDDDAVLGSVNDSDDSGNNDVGDDNDEDYRGHRFRHGIPTRHPRKQRKLSSLNYHFTPPSAATSAWSEEGTFVLLEIWGERFLQLGRSSLRSEDWKDVAERVSQATRSEIEVSECRNRMNVLKAKYKREKAKWGGLGGGISKWVFYRKMDGLMTMSPRQLQQQEQCGLACGVDSGEFVFMNPRVYLEHSNALDEMRDSPGNSESEGSDEGEDGEDEEEDEGEADESYRLLSESIQRVGEIYEKIEDSKRHHMMELERMRAEFQRDLEMQKKEMVDRTTAEIEKLSDRGDRGSNCSVQNAENDVRDSKERGTATAASTLRKVFLL</sequence>
<dbReference type="AlphaFoldDB" id="A0AAW1JP88"/>
<dbReference type="GO" id="GO:0000976">
    <property type="term" value="F:transcription cis-regulatory region binding"/>
    <property type="evidence" value="ECO:0007669"/>
    <property type="project" value="TreeGrafter"/>
</dbReference>